<sequence>MKMNNILLLVLMLIIASCTDVNNSKNLAVSLHDKPLIEVQPQPRPLPNPDKNAYFGDLHVHTENSFDAYTFGTISTPADAYKYAQGHAIQHPSGYLIQLSKPLDFYAVTDHGIFMGLMKEAADTTSEFSKYEFTKPLHNLNESGGTGFFSLIKRNGLFRPFGENVREGLADGSIDGSLILEVGRTVWQKTIKAADDAYVPGSFTSFAAYEYTPSLDLYNNYLHRNVIFKDTKNLPAQLFTRNDSQDPEELWNWMNKLRSNGVESLAIPHNTNYSGGASFSLNDYNGGPIDEEYAKNRSLNEPLVEITQVKGTSETHPLISKNDEWAAFEAKTGVEAEKLVSNLKGGYVRDAYLRGLTLAERGLTNPFKFGLIGSSDSHVGGPSDSEEFFFSKVGLLDGTAELRGSIPFNRFYGTFLKVLRPNMLKEVDGKTYFSASDRLIQFAASGLAGVWAEENTREAIYDALKRKETFATSGPRMKVRFFAGYDLENSKLDDLSLIQDAYRSSIPMGGTLNISANKNPTFLVWAIADPVGAPLQRTQIIKGWLEDGEHKEKVFDIACSDGLSVDPETYRCPDNNAWVDLSNCSISADSGAREMKVFWQDPEFIKNQGAFYYSRVLENPVCRWSTWDSVRNGQKPRSDIPATIQERVWSSPIWFK</sequence>
<gene>
    <name evidence="2" type="ORF">DBW98_00725</name>
</gene>
<name>A0A368BRP1_9GAMM</name>
<keyword evidence="1" id="KW-0732">Signal</keyword>
<proteinExistence type="predicted"/>
<reference evidence="2 3" key="1">
    <citation type="journal article" date="2018" name="Microbiome">
        <title>Fine metagenomic profile of the Mediterranean stratified and mixed water columns revealed by assembly and recruitment.</title>
        <authorList>
            <person name="Haro-Moreno J.M."/>
            <person name="Lopez-Perez M."/>
            <person name="De La Torre J.R."/>
            <person name="Picazo A."/>
            <person name="Camacho A."/>
            <person name="Rodriguez-Valera F."/>
        </authorList>
    </citation>
    <scope>NUCLEOTIDE SEQUENCE [LARGE SCALE GENOMIC DNA]</scope>
    <source>
        <strain evidence="2">MED-G84</strain>
    </source>
</reference>
<dbReference type="Gene3D" id="3.20.20.140">
    <property type="entry name" value="Metal-dependent hydrolases"/>
    <property type="match status" value="1"/>
</dbReference>
<feature type="chain" id="PRO_5016678440" evidence="1">
    <location>
        <begin position="23"/>
        <end position="656"/>
    </location>
</feature>
<comment type="caution">
    <text evidence="2">The sequence shown here is derived from an EMBL/GenBank/DDBJ whole genome shotgun (WGS) entry which is preliminary data.</text>
</comment>
<evidence type="ECO:0000313" key="3">
    <source>
        <dbReference type="Proteomes" id="UP000253032"/>
    </source>
</evidence>
<evidence type="ECO:0000256" key="1">
    <source>
        <dbReference type="SAM" id="SignalP"/>
    </source>
</evidence>
<dbReference type="Proteomes" id="UP000253032">
    <property type="component" value="Unassembled WGS sequence"/>
</dbReference>
<evidence type="ECO:0000313" key="2">
    <source>
        <dbReference type="EMBL" id="RCL39564.1"/>
    </source>
</evidence>
<dbReference type="EMBL" id="QOPC01000002">
    <property type="protein sequence ID" value="RCL39564.1"/>
    <property type="molecule type" value="Genomic_DNA"/>
</dbReference>
<dbReference type="PROSITE" id="PS51257">
    <property type="entry name" value="PROKAR_LIPOPROTEIN"/>
    <property type="match status" value="1"/>
</dbReference>
<accession>A0A368BRP1</accession>
<protein>
    <submittedName>
        <fullName evidence="2">DUF3604 domain-containing protein</fullName>
    </submittedName>
</protein>
<dbReference type="AlphaFoldDB" id="A0A368BRP1"/>
<organism evidence="2 3">
    <name type="scientific">SAR86 cluster bacterium</name>
    <dbReference type="NCBI Taxonomy" id="2030880"/>
    <lineage>
        <taxon>Bacteria</taxon>
        <taxon>Pseudomonadati</taxon>
        <taxon>Pseudomonadota</taxon>
        <taxon>Gammaproteobacteria</taxon>
        <taxon>SAR86 cluster</taxon>
    </lineage>
</organism>
<dbReference type="InterPro" id="IPR022028">
    <property type="entry name" value="DUF3604"/>
</dbReference>
<dbReference type="Pfam" id="PF12228">
    <property type="entry name" value="DUF3604"/>
    <property type="match status" value="1"/>
</dbReference>
<feature type="signal peptide" evidence="1">
    <location>
        <begin position="1"/>
        <end position="22"/>
    </location>
</feature>